<dbReference type="RefSeq" id="WP_145072643.1">
    <property type="nucleotide sequence ID" value="NZ_CP036298.1"/>
</dbReference>
<dbReference type="EMBL" id="CP036298">
    <property type="protein sequence ID" value="QDV21899.1"/>
    <property type="molecule type" value="Genomic_DNA"/>
</dbReference>
<feature type="transmembrane region" description="Helical" evidence="1">
    <location>
        <begin position="476"/>
        <end position="492"/>
    </location>
</feature>
<evidence type="ECO:0000313" key="2">
    <source>
        <dbReference type="EMBL" id="QDV21899.1"/>
    </source>
</evidence>
<reference evidence="2 3" key="1">
    <citation type="submission" date="2019-02" db="EMBL/GenBank/DDBJ databases">
        <title>Deep-cultivation of Planctomycetes and their phenomic and genomic characterization uncovers novel biology.</title>
        <authorList>
            <person name="Wiegand S."/>
            <person name="Jogler M."/>
            <person name="Boedeker C."/>
            <person name="Pinto D."/>
            <person name="Vollmers J."/>
            <person name="Rivas-Marin E."/>
            <person name="Kohn T."/>
            <person name="Peeters S.H."/>
            <person name="Heuer A."/>
            <person name="Rast P."/>
            <person name="Oberbeckmann S."/>
            <person name="Bunk B."/>
            <person name="Jeske O."/>
            <person name="Meyerdierks A."/>
            <person name="Storesund J.E."/>
            <person name="Kallscheuer N."/>
            <person name="Luecker S."/>
            <person name="Lage O.M."/>
            <person name="Pohl T."/>
            <person name="Merkel B.J."/>
            <person name="Hornburger P."/>
            <person name="Mueller R.-W."/>
            <person name="Bruemmer F."/>
            <person name="Labrenz M."/>
            <person name="Spormann A.M."/>
            <person name="Op den Camp H."/>
            <person name="Overmann J."/>
            <person name="Amann R."/>
            <person name="Jetten M.S.M."/>
            <person name="Mascher T."/>
            <person name="Medema M.H."/>
            <person name="Devos D.P."/>
            <person name="Kaster A.-K."/>
            <person name="Ovreas L."/>
            <person name="Rohde M."/>
            <person name="Galperin M.Y."/>
            <person name="Jogler C."/>
        </authorList>
    </citation>
    <scope>NUCLEOTIDE SEQUENCE [LARGE SCALE GENOMIC DNA]</scope>
    <source>
        <strain evidence="2 3">Q31a</strain>
    </source>
</reference>
<evidence type="ECO:0008006" key="4">
    <source>
        <dbReference type="Google" id="ProtNLM"/>
    </source>
</evidence>
<keyword evidence="1" id="KW-1133">Transmembrane helix</keyword>
<dbReference type="OrthoDB" id="3362857at2"/>
<name>A0A518FZW5_9BACT</name>
<dbReference type="KEGG" id="ahel:Q31a_01780"/>
<keyword evidence="3" id="KW-1185">Reference proteome</keyword>
<feature type="transmembrane region" description="Helical" evidence="1">
    <location>
        <begin position="216"/>
        <end position="238"/>
    </location>
</feature>
<gene>
    <name evidence="2" type="ORF">Q31a_01780</name>
</gene>
<dbReference type="AlphaFoldDB" id="A0A518FZW5"/>
<accession>A0A518FZW5</accession>
<feature type="transmembrane region" description="Helical" evidence="1">
    <location>
        <begin position="552"/>
        <end position="572"/>
    </location>
</feature>
<feature type="transmembrane region" description="Helical" evidence="1">
    <location>
        <begin position="452"/>
        <end position="470"/>
    </location>
</feature>
<dbReference type="Proteomes" id="UP000318017">
    <property type="component" value="Chromosome"/>
</dbReference>
<proteinExistence type="predicted"/>
<keyword evidence="1" id="KW-0472">Membrane</keyword>
<feature type="transmembrane region" description="Helical" evidence="1">
    <location>
        <begin position="289"/>
        <end position="314"/>
    </location>
</feature>
<feature type="transmembrane region" description="Helical" evidence="1">
    <location>
        <begin position="258"/>
        <end position="277"/>
    </location>
</feature>
<sequence>MSKLQQVHQPTVAGFTETPLVRRWLMPALIVLQCLLVAAIAWQSHRFGFDSATTDRPVTLVLGLLLLQFLLYLASLFAALRLPPTKSLFAVILGVSVLLRGLLLPSTPIQEVDIYRYMWDGVVATQGISPFQHAPLEFQQAEPRHSPDTHLIGTPVASLKRLVDEDAGIRETLRRVHYPELPTVYPPTSQAVFAAASWATPTGVSIESRLELMKSVILLFDIGAILLLGRILFLRGMHSAWTIAYAWSPLVLKEFANSGHLDAITICITLAALLWLHPPAGRQLSVGQTLVSAGLAGLAVGGKLYPIVLFPLIAVFLLRAAGPRKALAWGTVATLATLIALAPMFWESVRAAYAQSLAPANLVDNSRPAALLPPPPNPKQLNGLNSFLTQWEMNDLLFMIVEENLRPDNSIPGQPPLWFVFVPNETRVLVTTRVAGHYGLDEERVPFLLTRLLTLAIFGLVGLWLCHAVWNDPSRLLEACFLCIAWFWLLAPTQNPWYWTWALCLVPFARNPIWLATSGLTLVYYLRFWLLYHFTDTPILGTLYQGVYFFDFILTWFEFGPLLLLLTIQSWFRWRKSLRGKSKSEHLIPFARIPEPGKTKTR</sequence>
<feature type="transmembrane region" description="Helical" evidence="1">
    <location>
        <begin position="326"/>
        <end position="346"/>
    </location>
</feature>
<protein>
    <recommendedName>
        <fullName evidence="4">DUF2029 domain-containing protein</fullName>
    </recommendedName>
</protein>
<feature type="transmembrane region" description="Helical" evidence="1">
    <location>
        <begin position="24"/>
        <end position="42"/>
    </location>
</feature>
<feature type="transmembrane region" description="Helical" evidence="1">
    <location>
        <begin position="513"/>
        <end position="532"/>
    </location>
</feature>
<organism evidence="2 3">
    <name type="scientific">Aureliella helgolandensis</name>
    <dbReference type="NCBI Taxonomy" id="2527968"/>
    <lineage>
        <taxon>Bacteria</taxon>
        <taxon>Pseudomonadati</taxon>
        <taxon>Planctomycetota</taxon>
        <taxon>Planctomycetia</taxon>
        <taxon>Pirellulales</taxon>
        <taxon>Pirellulaceae</taxon>
        <taxon>Aureliella</taxon>
    </lineage>
</organism>
<evidence type="ECO:0000256" key="1">
    <source>
        <dbReference type="SAM" id="Phobius"/>
    </source>
</evidence>
<evidence type="ECO:0000313" key="3">
    <source>
        <dbReference type="Proteomes" id="UP000318017"/>
    </source>
</evidence>
<feature type="transmembrane region" description="Helical" evidence="1">
    <location>
        <begin position="62"/>
        <end position="82"/>
    </location>
</feature>
<keyword evidence="1" id="KW-0812">Transmembrane</keyword>
<feature type="transmembrane region" description="Helical" evidence="1">
    <location>
        <begin position="88"/>
        <end position="109"/>
    </location>
</feature>